<gene>
    <name evidence="1" type="ORF">KG103_16995</name>
</gene>
<name>A0ABX8D3P5_9CELL</name>
<dbReference type="Proteomes" id="UP000677804">
    <property type="component" value="Chromosome"/>
</dbReference>
<accession>A0ABX8D3P5</accession>
<evidence type="ECO:0000313" key="1">
    <source>
        <dbReference type="EMBL" id="QVI62085.1"/>
    </source>
</evidence>
<evidence type="ECO:0000313" key="2">
    <source>
        <dbReference type="Proteomes" id="UP000677804"/>
    </source>
</evidence>
<reference evidence="1 2" key="1">
    <citation type="submission" date="2021-05" db="EMBL/GenBank/DDBJ databases">
        <title>Novel species in genus Cellulomonas.</title>
        <authorList>
            <person name="Zhang G."/>
        </authorList>
    </citation>
    <scope>NUCLEOTIDE SEQUENCE [LARGE SCALE GENOMIC DNA]</scope>
    <source>
        <strain evidence="2">zg-ZUI222</strain>
    </source>
</reference>
<evidence type="ECO:0008006" key="3">
    <source>
        <dbReference type="Google" id="ProtNLM"/>
    </source>
</evidence>
<protein>
    <recommendedName>
        <fullName evidence="3">Aminoglycoside phosphotransferase domain-containing protein</fullName>
    </recommendedName>
</protein>
<proteinExistence type="predicted"/>
<keyword evidence="2" id="KW-1185">Reference proteome</keyword>
<organism evidence="1 2">
    <name type="scientific">Cellulomonas wangleii</name>
    <dbReference type="NCBI Taxonomy" id="2816956"/>
    <lineage>
        <taxon>Bacteria</taxon>
        <taxon>Bacillati</taxon>
        <taxon>Actinomycetota</taxon>
        <taxon>Actinomycetes</taxon>
        <taxon>Micrococcales</taxon>
        <taxon>Cellulomonadaceae</taxon>
        <taxon>Cellulomonas</taxon>
    </lineage>
</organism>
<sequence length="278" mass="30371">MPLITRGQQCRSLHELAELLTVWRDTTSEPTISGGTDSRKGYLGVAIGGVECGLAGDTTRAGVQRFLTSGQATARSAVVPRAGGAMQRVAFGRSATPIHGFYLYTNEPHWRPFELDAPYVTAWRILDGVAALHRRGFQTVRALPGMSPSGTSWRVSVAPADNIPERRMYPDLRDWDLGIHYSIGAGYEFAARTVTASSTGDDVADLIIAAAPWRVVKAHDWAYAGWFGEMLGLAHELEGLPIAYDYGYEPLTAWTFATLDEVRSFPDPPRHQSSSSDT</sequence>
<dbReference type="RefSeq" id="WP_207339653.1">
    <property type="nucleotide sequence ID" value="NZ_CP074405.1"/>
</dbReference>
<dbReference type="EMBL" id="CP074405">
    <property type="protein sequence ID" value="QVI62085.1"/>
    <property type="molecule type" value="Genomic_DNA"/>
</dbReference>